<dbReference type="Gene3D" id="2.60.120.330">
    <property type="entry name" value="B-lactam Antibiotic, Isopenicillin N Synthase, Chain"/>
    <property type="match status" value="1"/>
</dbReference>
<dbReference type="InterPro" id="IPR044861">
    <property type="entry name" value="IPNS-like_FE2OG_OXY"/>
</dbReference>
<proteinExistence type="inferred from homology"/>
<dbReference type="InterPro" id="IPR027443">
    <property type="entry name" value="IPNS-like_sf"/>
</dbReference>
<dbReference type="Proteomes" id="UP001318860">
    <property type="component" value="Unassembled WGS sequence"/>
</dbReference>
<keyword evidence="1 3" id="KW-0479">Metal-binding</keyword>
<evidence type="ECO:0000259" key="4">
    <source>
        <dbReference type="PROSITE" id="PS51471"/>
    </source>
</evidence>
<dbReference type="InterPro" id="IPR026992">
    <property type="entry name" value="DIOX_N"/>
</dbReference>
<keyword evidence="3" id="KW-0560">Oxidoreductase</keyword>
<organism evidence="5 6">
    <name type="scientific">Rehmannia glutinosa</name>
    <name type="common">Chinese foxglove</name>
    <dbReference type="NCBI Taxonomy" id="99300"/>
    <lineage>
        <taxon>Eukaryota</taxon>
        <taxon>Viridiplantae</taxon>
        <taxon>Streptophyta</taxon>
        <taxon>Embryophyta</taxon>
        <taxon>Tracheophyta</taxon>
        <taxon>Spermatophyta</taxon>
        <taxon>Magnoliopsida</taxon>
        <taxon>eudicotyledons</taxon>
        <taxon>Gunneridae</taxon>
        <taxon>Pentapetalae</taxon>
        <taxon>asterids</taxon>
        <taxon>lamiids</taxon>
        <taxon>Lamiales</taxon>
        <taxon>Orobanchaceae</taxon>
        <taxon>Rehmannieae</taxon>
        <taxon>Rehmannia</taxon>
    </lineage>
</organism>
<dbReference type="InterPro" id="IPR005123">
    <property type="entry name" value="Oxoglu/Fe-dep_dioxygenase_dom"/>
</dbReference>
<dbReference type="InterPro" id="IPR050231">
    <property type="entry name" value="Iron_ascorbate_oxido_reductase"/>
</dbReference>
<dbReference type="SUPFAM" id="SSF51197">
    <property type="entry name" value="Clavaminate synthase-like"/>
    <property type="match status" value="1"/>
</dbReference>
<gene>
    <name evidence="5" type="ORF">DH2020_008462</name>
</gene>
<comment type="caution">
    <text evidence="5">The sequence shown here is derived from an EMBL/GenBank/DDBJ whole genome shotgun (WGS) entry which is preliminary data.</text>
</comment>
<sequence>MQDFSSPIPLNVRKISLRRESEAFVIPGMVHLLGRRENPNPHSTIVEFGVAARIIFVSIIVIQAANSTIKANAVHAQMTQTKFYNSKTKFKRDYHSLLQQKKIRKKRNRGSLYMAMKSVPVIDMQDLSINLPEKIVKACEEWGCFRLVNHGVPIELMSEMKAVTRTLMDLPMEIKQKNYHPEPAGKGYTPPNMASPYFEGLSLYDLTSPGAVHGFCSQIDVSPYQREVLNKYAFAVYDLAQLLGSKLMEGLGLGGTDQLFKDDWAFQLKMNKYNYGPETVGLTGAVMHSDPGFLTILQDDEIVNGLEAVDKITGELVSVDPIPGSLVVNVGDVATVWSNGRFCNVKHRVQCYEPTIRISIALFVLAPKYEKVEAPPQLVDSTTLAATFLST</sequence>
<evidence type="ECO:0000256" key="3">
    <source>
        <dbReference type="RuleBase" id="RU003682"/>
    </source>
</evidence>
<dbReference type="EMBL" id="JABTTQ020000005">
    <property type="protein sequence ID" value="KAK6154214.1"/>
    <property type="molecule type" value="Genomic_DNA"/>
</dbReference>
<dbReference type="PROSITE" id="PS51471">
    <property type="entry name" value="FE2OG_OXY"/>
    <property type="match status" value="1"/>
</dbReference>
<reference evidence="5 6" key="1">
    <citation type="journal article" date="2021" name="Comput. Struct. Biotechnol. J.">
        <title>De novo genome assembly of the potent medicinal plant Rehmannia glutinosa using nanopore technology.</title>
        <authorList>
            <person name="Ma L."/>
            <person name="Dong C."/>
            <person name="Song C."/>
            <person name="Wang X."/>
            <person name="Zheng X."/>
            <person name="Niu Y."/>
            <person name="Chen S."/>
            <person name="Feng W."/>
        </authorList>
    </citation>
    <scope>NUCLEOTIDE SEQUENCE [LARGE SCALE GENOMIC DNA]</scope>
    <source>
        <strain evidence="5">DH-2019</strain>
    </source>
</reference>
<protein>
    <recommendedName>
        <fullName evidence="4">Fe2OG dioxygenase domain-containing protein</fullName>
    </recommendedName>
</protein>
<comment type="similarity">
    <text evidence="3">Belongs to the iron/ascorbate-dependent oxidoreductase family.</text>
</comment>
<keyword evidence="2 3" id="KW-0408">Iron</keyword>
<accession>A0ABR0X6Q2</accession>
<dbReference type="Pfam" id="PF14226">
    <property type="entry name" value="DIOX_N"/>
    <property type="match status" value="1"/>
</dbReference>
<feature type="domain" description="Fe2OG dioxygenase" evidence="4">
    <location>
        <begin position="263"/>
        <end position="366"/>
    </location>
</feature>
<evidence type="ECO:0000313" key="5">
    <source>
        <dbReference type="EMBL" id="KAK6154214.1"/>
    </source>
</evidence>
<name>A0ABR0X6Q2_REHGL</name>
<keyword evidence="6" id="KW-1185">Reference proteome</keyword>
<dbReference type="Pfam" id="PF03171">
    <property type="entry name" value="2OG-FeII_Oxy"/>
    <property type="match status" value="1"/>
</dbReference>
<dbReference type="PANTHER" id="PTHR47990">
    <property type="entry name" value="2-OXOGLUTARATE (2OG) AND FE(II)-DEPENDENT OXYGENASE SUPERFAMILY PROTEIN-RELATED"/>
    <property type="match status" value="1"/>
</dbReference>
<evidence type="ECO:0000313" key="6">
    <source>
        <dbReference type="Proteomes" id="UP001318860"/>
    </source>
</evidence>
<evidence type="ECO:0000256" key="1">
    <source>
        <dbReference type="ARBA" id="ARBA00022723"/>
    </source>
</evidence>
<evidence type="ECO:0000256" key="2">
    <source>
        <dbReference type="ARBA" id="ARBA00023004"/>
    </source>
</evidence>